<comment type="caution">
    <text evidence="2">The sequence shown here is derived from an EMBL/GenBank/DDBJ whole genome shotgun (WGS) entry which is preliminary data.</text>
</comment>
<evidence type="ECO:0000313" key="2">
    <source>
        <dbReference type="EMBL" id="GIZ05408.1"/>
    </source>
</evidence>
<sequence length="131" mass="15104">MAESWTNDNILKVELRIIVKLHQPIQSKQKFSTAEILNTHKKTPANWVEKLTLKSQPKHSKSRKENNADHPPKHRKQKSVHPKPVQLRTPSIETCTNFSRKKLHRPPCGQVLKVFQIGYGSLPKQELSLFA</sequence>
<feature type="region of interest" description="Disordered" evidence="1">
    <location>
        <begin position="46"/>
        <end position="92"/>
    </location>
</feature>
<reference evidence="2 3" key="1">
    <citation type="submission" date="2021-06" db="EMBL/GenBank/DDBJ databases">
        <title>Caerostris extrusa draft genome.</title>
        <authorList>
            <person name="Kono N."/>
            <person name="Arakawa K."/>
        </authorList>
    </citation>
    <scope>NUCLEOTIDE SEQUENCE [LARGE SCALE GENOMIC DNA]</scope>
</reference>
<dbReference type="Proteomes" id="UP001054945">
    <property type="component" value="Unassembled WGS sequence"/>
</dbReference>
<dbReference type="AlphaFoldDB" id="A0AAV4YEH7"/>
<evidence type="ECO:0000256" key="1">
    <source>
        <dbReference type="SAM" id="MobiDB-lite"/>
    </source>
</evidence>
<organism evidence="2 3">
    <name type="scientific">Caerostris extrusa</name>
    <name type="common">Bark spider</name>
    <name type="synonym">Caerostris bankana</name>
    <dbReference type="NCBI Taxonomy" id="172846"/>
    <lineage>
        <taxon>Eukaryota</taxon>
        <taxon>Metazoa</taxon>
        <taxon>Ecdysozoa</taxon>
        <taxon>Arthropoda</taxon>
        <taxon>Chelicerata</taxon>
        <taxon>Arachnida</taxon>
        <taxon>Araneae</taxon>
        <taxon>Araneomorphae</taxon>
        <taxon>Entelegynae</taxon>
        <taxon>Araneoidea</taxon>
        <taxon>Araneidae</taxon>
        <taxon>Caerostris</taxon>
    </lineage>
</organism>
<dbReference type="EMBL" id="BPLR01019312">
    <property type="protein sequence ID" value="GIZ05408.1"/>
    <property type="molecule type" value="Genomic_DNA"/>
</dbReference>
<protein>
    <submittedName>
        <fullName evidence="2">Uncharacterized protein</fullName>
    </submittedName>
</protein>
<keyword evidence="3" id="KW-1185">Reference proteome</keyword>
<gene>
    <name evidence="2" type="ORF">CEXT_388741</name>
</gene>
<name>A0AAV4YEH7_CAEEX</name>
<accession>A0AAV4YEH7</accession>
<proteinExistence type="predicted"/>
<feature type="compositionally biased region" description="Basic residues" evidence="1">
    <location>
        <begin position="72"/>
        <end position="81"/>
    </location>
</feature>
<evidence type="ECO:0000313" key="3">
    <source>
        <dbReference type="Proteomes" id="UP001054945"/>
    </source>
</evidence>